<comment type="caution">
    <text evidence="1">The sequence shown here is derived from an EMBL/GenBank/DDBJ whole genome shotgun (WGS) entry which is preliminary data.</text>
</comment>
<dbReference type="PANTHER" id="PTHR12993:SF11">
    <property type="entry name" value="N-ACETYLGLUCOSAMINYL-PHOSPHATIDYLINOSITOL DE-N-ACETYLASE"/>
    <property type="match status" value="1"/>
</dbReference>
<dbReference type="EMBL" id="JBBLZC010000012">
    <property type="protein sequence ID" value="MEK0084082.1"/>
    <property type="molecule type" value="Genomic_DNA"/>
</dbReference>
<proteinExistence type="predicted"/>
<dbReference type="Gene3D" id="3.40.50.10320">
    <property type="entry name" value="LmbE-like"/>
    <property type="match status" value="1"/>
</dbReference>
<reference evidence="1 2" key="1">
    <citation type="submission" date="2024-01" db="EMBL/GenBank/DDBJ databases">
        <title>Multi-omics insights into the function and evolution of sodium benzoate biodegradation pathways in Benzoatithermus flavus gen. nov., sp. nov. from hot spring.</title>
        <authorList>
            <person name="Hu C.-J."/>
            <person name="Li W.-J."/>
        </authorList>
    </citation>
    <scope>NUCLEOTIDE SEQUENCE [LARGE SCALE GENOMIC DNA]</scope>
    <source>
        <strain evidence="1 2">SYSU G07066</strain>
    </source>
</reference>
<dbReference type="RefSeq" id="WP_418159930.1">
    <property type="nucleotide sequence ID" value="NZ_JBBLZC010000012.1"/>
</dbReference>
<accession>A0ABU8XS84</accession>
<dbReference type="PANTHER" id="PTHR12993">
    <property type="entry name" value="N-ACETYLGLUCOSAMINYL-PHOSPHATIDYLINOSITOL DE-N-ACETYLASE-RELATED"/>
    <property type="match status" value="1"/>
</dbReference>
<sequence>MPGSVAAALLEQLGQRVRHPIDTPLLVVVAHPDDEVIGLGTRLPHLRRAHIVYVTDGAPRDDRDQKRLGFATREAYAEARALEADAGLALVGIGPDHVYRLNLIDQEAVHHVSELTHAVAGLIRDLRPAVVVTHAYEGGHPDHDATALAVHLSCRLLRDASLPAPSLLEFAGYHDPDGSGRLEVLEFLPGSRARVVTAELDAAEQEFKRRLVACHATQAELLRQFPLDRERFRAAPSYDFLAPPHPWRPFYERFVTGLDGASWRAIAAEALARFGMEGRL</sequence>
<evidence type="ECO:0000313" key="2">
    <source>
        <dbReference type="Proteomes" id="UP001375743"/>
    </source>
</evidence>
<dbReference type="SUPFAM" id="SSF102588">
    <property type="entry name" value="LmbE-like"/>
    <property type="match status" value="1"/>
</dbReference>
<dbReference type="EC" id="3.5.1.-" evidence="1"/>
<dbReference type="Pfam" id="PF02585">
    <property type="entry name" value="PIG-L"/>
    <property type="match status" value="1"/>
</dbReference>
<dbReference type="GO" id="GO:0016787">
    <property type="term" value="F:hydrolase activity"/>
    <property type="evidence" value="ECO:0007669"/>
    <property type="project" value="UniProtKB-KW"/>
</dbReference>
<dbReference type="Proteomes" id="UP001375743">
    <property type="component" value="Unassembled WGS sequence"/>
</dbReference>
<gene>
    <name evidence="1" type="ORF">U1T56_13035</name>
</gene>
<dbReference type="InterPro" id="IPR003737">
    <property type="entry name" value="GlcNAc_PI_deacetylase-related"/>
</dbReference>
<dbReference type="InterPro" id="IPR024078">
    <property type="entry name" value="LmbE-like_dom_sf"/>
</dbReference>
<evidence type="ECO:0000313" key="1">
    <source>
        <dbReference type="EMBL" id="MEK0084082.1"/>
    </source>
</evidence>
<organism evidence="1 2">
    <name type="scientific">Benzoatithermus flavus</name>
    <dbReference type="NCBI Taxonomy" id="3108223"/>
    <lineage>
        <taxon>Bacteria</taxon>
        <taxon>Pseudomonadati</taxon>
        <taxon>Pseudomonadota</taxon>
        <taxon>Alphaproteobacteria</taxon>
        <taxon>Geminicoccales</taxon>
        <taxon>Geminicoccaceae</taxon>
        <taxon>Benzoatithermus</taxon>
    </lineage>
</organism>
<protein>
    <submittedName>
        <fullName evidence="1">PIG-L family deacetylase</fullName>
        <ecNumber evidence="1">3.5.1.-</ecNumber>
    </submittedName>
</protein>
<keyword evidence="2" id="KW-1185">Reference proteome</keyword>
<keyword evidence="1" id="KW-0378">Hydrolase</keyword>
<name>A0ABU8XS84_9PROT</name>